<evidence type="ECO:0000259" key="13">
    <source>
        <dbReference type="Pfam" id="PF18402"/>
    </source>
</evidence>
<dbReference type="STRING" id="1882483.A0A317XTY3"/>
<comment type="cofactor">
    <cofactor evidence="1">
        <name>Ca(2+)</name>
        <dbReference type="ChEBI" id="CHEBI:29108"/>
    </cofactor>
</comment>
<dbReference type="SUPFAM" id="SSF53448">
    <property type="entry name" value="Nucleotide-diphospho-sugar transferases"/>
    <property type="match status" value="1"/>
</dbReference>
<dbReference type="InterPro" id="IPR040694">
    <property type="entry name" value="UGGT_TRXL_2"/>
</dbReference>
<dbReference type="Pfam" id="PF06427">
    <property type="entry name" value="UDP-g_GGTase"/>
    <property type="match status" value="1"/>
</dbReference>
<evidence type="ECO:0000256" key="7">
    <source>
        <dbReference type="ARBA" id="ARBA00022824"/>
    </source>
</evidence>
<dbReference type="GO" id="GO:0051082">
    <property type="term" value="F:unfolded protein binding"/>
    <property type="evidence" value="ECO:0007669"/>
    <property type="project" value="TreeGrafter"/>
</dbReference>
<feature type="region of interest" description="Disordered" evidence="9">
    <location>
        <begin position="1722"/>
        <end position="1763"/>
    </location>
</feature>
<evidence type="ECO:0000256" key="6">
    <source>
        <dbReference type="ARBA" id="ARBA00022729"/>
    </source>
</evidence>
<accession>A0A317XTY3</accession>
<reference evidence="16 17" key="1">
    <citation type="journal article" date="2018" name="Mol. Biol. Evol.">
        <title>Broad Genomic Sampling Reveals a Smut Pathogenic Ancestry of the Fungal Clade Ustilaginomycotina.</title>
        <authorList>
            <person name="Kijpornyongpan T."/>
            <person name="Mondo S.J."/>
            <person name="Barry K."/>
            <person name="Sandor L."/>
            <person name="Lee J."/>
            <person name="Lipzen A."/>
            <person name="Pangilinan J."/>
            <person name="LaButti K."/>
            <person name="Hainaut M."/>
            <person name="Henrissat B."/>
            <person name="Grigoriev I.V."/>
            <person name="Spatafora J.W."/>
            <person name="Aime M.C."/>
        </authorList>
    </citation>
    <scope>NUCLEOTIDE SEQUENCE [LARGE SCALE GENOMIC DNA]</scope>
    <source>
        <strain evidence="16 17">MCA 3645</strain>
    </source>
</reference>
<sequence>MRFGTGGRGAWLPRALATLAIVPYAVAGVESPPVTVQLRAPWQKPALYNGGSPLILELLEAANAQEPSSFFALLDQLSEHHTAAALSSISDQELLETVQRLIDSNGLFSSVTAGSDSASATDLWKLSLALHDTSPRVQAFAQLYDTLNLDQRWKQRTSTAECTSWIDWNDQVLCTANEVEQALHTVSQTETRESTVRLLPFDHVRGSNVGQAPKETTFFLYADPYSENFAELHRSLSRQSNSGSDALRRASSAKTGITYVLRWRPTSHPQSASQPLLPSDSKPQSETVYLSGYGAILDLKKVDYLVIDDRKLRDDTEVGEQIGIDRPDISPQTHNKAADGASSDSHWLRAQIGASSHESDSSVAAGSLSDEEIAGLGLKAAELIIGSPDPLRALRELSQNFPSYAASLARSDKFAGHNAKELVEAVLDLGSRRIEPGGSEVWINGASTLRADFHPLKLLDVIRQERKIRRPLMHPLAGGGLNATEAIDLISSSLVGRAFSQSDLASTSATFDASDRIEKSTVEVDSKEPAPKGRNAGAIAWFNDLENDAETSSWSKSLMDLLRPMWPGQFPRLSVNLFNVVLVLDLSKRDTCRFLSETVAPSLGRVGLRWGLIPAGLEKGTDSDSAKMARLFWLVFDKAGPRVAADVLRRAAASPGGTRDRIDVTVAKKEARFALRDFDVGDNLDAELDVAISGQSNDQTYRERLVNAYVQRLRATEEESPAGHVFVNGRYHRFHPQITGILHQTVQEQIQTLAPQIYYGHVSAETANLDTYFYDAVGTLSFRSALVPDASSSTPGVAAGSGQTTTSAVRHASVDLFSALLDPSVANSDAEKVMHFIYPISVSDQSDDLVKPVNSTAWLLVDFDSPQGASLLQKGLQALSQPDAAFRLGLLHLPAKRASSDAGEPGLDIPLSALLYRLLQDGSIQKLSPLSLLEIVEYYINYTSESNLDSNGRIEERGSLQDLVQKVFALDDQDSSQSNPIKVASAKGWAIPAIVESSRFWTSIAEAVIPTLRPAERSASILVDGHLISDIDVAQIESRDITAVVQHEAAQKLPVVVEALQLLREDLFQWSPSRRQNLIFAATSVLNSVYNDDADQGMFVNKVTQRTGLPEQLGTSAHTFEIGDRDTAAIRIAMLLNPLSESAQKWSSILGMLSELSGVYVRVILNPPVKLREIPLKRFYRFSAPAQLQFDDVGKELTQELRFDGLPEDAVLTLGLDVPAPWLTMAEEAVYDLDNIRLSDVPSASRSRGVRAVYELKHILVEGHARQIDGASNSIPRGVQLLLETPDGDKRLDTIVMANLAYFQFKAQPGLWRLRIRPGRSDELYEMVSVGNEGWDSPPVEVTGNDITLDSLAGLTIYPRLRKRHGKEREELLEELDAQGRPVKRPRSAGGAASGSGVSGFASGLLSSARDTVSSLASRASSGFGTKSLSKSPHAEINIFTVASGHLYERMTYIMVLSVLKHTNSTVKFWFIENFLSPSFKEFIPHLAKEYRFEYELVTYAWPHWLRAQTEKQRTIWGYKILFLDTLFPLDLSKVIFVDADQVVRTDMKELVDLDLEGKVYGYPPMGDDSEDMDGFRFWKQGYWKDYLRGRPYHISALYVVDLQRFRRFAAGDRLRGQYQALSADPGSLSNLDQDLPNNMQASLPIHTLDKEWLWCETWCSKDWLDKAKTIDLCSNPKTKEPKLDRARRQIPEWTEYDEEVAKLAQRLVEEKRVGKNVVDPGQVVSKTPASHAFTSDAQPSTLSTPAADTGRHQDVVSSHDEL</sequence>
<comment type="subcellular location">
    <subcellularLocation>
        <location evidence="2">Endoplasmic reticulum lumen</location>
    </subcellularLocation>
</comment>
<evidence type="ECO:0000259" key="11">
    <source>
        <dbReference type="Pfam" id="PF18400"/>
    </source>
</evidence>
<feature type="region of interest" description="Disordered" evidence="9">
    <location>
        <begin position="318"/>
        <end position="344"/>
    </location>
</feature>
<keyword evidence="5" id="KW-0808">Transferase</keyword>
<dbReference type="EMBL" id="KZ819192">
    <property type="protein sequence ID" value="PWZ00761.1"/>
    <property type="molecule type" value="Genomic_DNA"/>
</dbReference>
<evidence type="ECO:0000259" key="14">
    <source>
        <dbReference type="Pfam" id="PF18403"/>
    </source>
</evidence>
<evidence type="ECO:0000313" key="17">
    <source>
        <dbReference type="Proteomes" id="UP000246740"/>
    </source>
</evidence>
<dbReference type="Pfam" id="PF18403">
    <property type="entry name" value="Thioredoxin_15"/>
    <property type="match status" value="1"/>
</dbReference>
<feature type="domain" description="UGGT thioredoxin-like" evidence="12">
    <location>
        <begin position="367"/>
        <end position="501"/>
    </location>
</feature>
<feature type="chain" id="PRO_5016338854" description="UDP-glucose:glyco protein glucosyltransferase" evidence="10">
    <location>
        <begin position="28"/>
        <end position="1763"/>
    </location>
</feature>
<dbReference type="GO" id="GO:0003980">
    <property type="term" value="F:UDP-glucose:glycoprotein glucosyltransferase activity"/>
    <property type="evidence" value="ECO:0007669"/>
    <property type="project" value="InterPro"/>
</dbReference>
<feature type="region of interest" description="Disordered" evidence="9">
    <location>
        <begin position="264"/>
        <end position="284"/>
    </location>
</feature>
<keyword evidence="8" id="KW-0325">Glycoprotein</keyword>
<evidence type="ECO:0000256" key="8">
    <source>
        <dbReference type="ARBA" id="ARBA00023180"/>
    </source>
</evidence>
<evidence type="ECO:0000256" key="5">
    <source>
        <dbReference type="ARBA" id="ARBA00022679"/>
    </source>
</evidence>
<feature type="compositionally biased region" description="Polar residues" evidence="9">
    <location>
        <begin position="267"/>
        <end position="284"/>
    </location>
</feature>
<dbReference type="GO" id="GO:0005788">
    <property type="term" value="C:endoplasmic reticulum lumen"/>
    <property type="evidence" value="ECO:0007669"/>
    <property type="project" value="UniProtKB-SubCell"/>
</dbReference>
<dbReference type="InterPro" id="IPR040693">
    <property type="entry name" value="UGGT_TRXL_1"/>
</dbReference>
<dbReference type="Proteomes" id="UP000246740">
    <property type="component" value="Unassembled WGS sequence"/>
</dbReference>
<dbReference type="Pfam" id="PF18402">
    <property type="entry name" value="Thioredoxin_14"/>
    <property type="match status" value="1"/>
</dbReference>
<evidence type="ECO:0000256" key="2">
    <source>
        <dbReference type="ARBA" id="ARBA00004319"/>
    </source>
</evidence>
<name>A0A317XTY3_9BASI</name>
<keyword evidence="17" id="KW-1185">Reference proteome</keyword>
<dbReference type="InterPro" id="IPR009448">
    <property type="entry name" value="UDP-g_GGtrans"/>
</dbReference>
<evidence type="ECO:0000256" key="3">
    <source>
        <dbReference type="ARBA" id="ARBA00004922"/>
    </source>
</evidence>
<feature type="compositionally biased region" description="Basic and acidic residues" evidence="9">
    <location>
        <begin position="1750"/>
        <end position="1763"/>
    </location>
</feature>
<feature type="signal peptide" evidence="10">
    <location>
        <begin position="1"/>
        <end position="27"/>
    </location>
</feature>
<protein>
    <recommendedName>
        <fullName evidence="18">UDP-glucose:glyco protein glucosyltransferase</fullName>
    </recommendedName>
</protein>
<feature type="domain" description="Glucosyltransferase 24 catalytic" evidence="15">
    <location>
        <begin position="1437"/>
        <end position="1704"/>
    </location>
</feature>
<proteinExistence type="inferred from homology"/>
<dbReference type="InterPro" id="IPR029044">
    <property type="entry name" value="Nucleotide-diphossugar_trans"/>
</dbReference>
<evidence type="ECO:0000313" key="16">
    <source>
        <dbReference type="EMBL" id="PWZ00761.1"/>
    </source>
</evidence>
<dbReference type="InParanoid" id="A0A317XTY3"/>
<keyword evidence="6 10" id="KW-0732">Signal</keyword>
<organism evidence="16 17">
    <name type="scientific">Testicularia cyperi</name>
    <dbReference type="NCBI Taxonomy" id="1882483"/>
    <lineage>
        <taxon>Eukaryota</taxon>
        <taxon>Fungi</taxon>
        <taxon>Dikarya</taxon>
        <taxon>Basidiomycota</taxon>
        <taxon>Ustilaginomycotina</taxon>
        <taxon>Ustilaginomycetes</taxon>
        <taxon>Ustilaginales</taxon>
        <taxon>Anthracoideaceae</taxon>
        <taxon>Testicularia</taxon>
    </lineage>
</organism>
<feature type="domain" description="UGGT thioredoxin-like" evidence="11">
    <location>
        <begin position="52"/>
        <end position="270"/>
    </location>
</feature>
<dbReference type="Pfam" id="PF18401">
    <property type="entry name" value="Thioredoxin_13"/>
    <property type="match status" value="1"/>
</dbReference>
<dbReference type="InterPro" id="IPR040497">
    <property type="entry name" value="Glyco_transf_24"/>
</dbReference>
<evidence type="ECO:0000259" key="12">
    <source>
        <dbReference type="Pfam" id="PF18401"/>
    </source>
</evidence>
<dbReference type="Pfam" id="PF18400">
    <property type="entry name" value="Thioredoxin_12"/>
    <property type="match status" value="1"/>
</dbReference>
<dbReference type="GO" id="GO:0036503">
    <property type="term" value="P:ERAD pathway"/>
    <property type="evidence" value="ECO:0007669"/>
    <property type="project" value="TreeGrafter"/>
</dbReference>
<feature type="domain" description="UDP-glucose:glycoprotein glucosyltransferase thioredoxin-like" evidence="14">
    <location>
        <begin position="848"/>
        <end position="1065"/>
    </location>
</feature>
<dbReference type="UniPathway" id="UPA00378"/>
<dbReference type="CDD" id="cd06432">
    <property type="entry name" value="GT8_HUGT1_C_like"/>
    <property type="match status" value="1"/>
</dbReference>
<evidence type="ECO:0000256" key="10">
    <source>
        <dbReference type="SAM" id="SignalP"/>
    </source>
</evidence>
<dbReference type="Gene3D" id="3.90.550.10">
    <property type="entry name" value="Spore Coat Polysaccharide Biosynthesis Protein SpsA, Chain A"/>
    <property type="match status" value="1"/>
</dbReference>
<feature type="region of interest" description="Disordered" evidence="9">
    <location>
        <begin position="1375"/>
        <end position="1398"/>
    </location>
</feature>
<comment type="similarity">
    <text evidence="4">Belongs to the glycosyltransferase 8 family.</text>
</comment>
<feature type="domain" description="UGGT thioredoxin-like" evidence="13">
    <location>
        <begin position="511"/>
        <end position="787"/>
    </location>
</feature>
<dbReference type="FunCoup" id="A0A317XTY3">
    <property type="interactions" value="398"/>
</dbReference>
<gene>
    <name evidence="16" type="ORF">BCV70DRAFT_200024</name>
</gene>
<dbReference type="Pfam" id="PF18404">
    <property type="entry name" value="Glyco_transf_24"/>
    <property type="match status" value="1"/>
</dbReference>
<dbReference type="OrthoDB" id="27683at2759"/>
<dbReference type="InterPro" id="IPR040692">
    <property type="entry name" value="UGGT_TRXL_3"/>
</dbReference>
<evidence type="ECO:0000256" key="1">
    <source>
        <dbReference type="ARBA" id="ARBA00001913"/>
    </source>
</evidence>
<keyword evidence="7" id="KW-0256">Endoplasmic reticulum</keyword>
<evidence type="ECO:0000256" key="4">
    <source>
        <dbReference type="ARBA" id="ARBA00006351"/>
    </source>
</evidence>
<feature type="compositionally biased region" description="Polar residues" evidence="9">
    <location>
        <begin position="1725"/>
        <end position="1747"/>
    </location>
</feature>
<dbReference type="PANTHER" id="PTHR11226">
    <property type="entry name" value="UDP-GLUCOSE GLYCOPROTEIN:GLUCOSYLTRANSFERASE"/>
    <property type="match status" value="1"/>
</dbReference>
<evidence type="ECO:0000259" key="15">
    <source>
        <dbReference type="Pfam" id="PF18404"/>
    </source>
</evidence>
<dbReference type="FunFam" id="3.90.550.10:FF:000065">
    <property type="entry name" value="UDP-glucose:glycoprotein glucosyltransferase, putative"/>
    <property type="match status" value="1"/>
</dbReference>
<evidence type="ECO:0008006" key="18">
    <source>
        <dbReference type="Google" id="ProtNLM"/>
    </source>
</evidence>
<dbReference type="GO" id="GO:0018279">
    <property type="term" value="P:protein N-linked glycosylation via asparagine"/>
    <property type="evidence" value="ECO:0007669"/>
    <property type="project" value="TreeGrafter"/>
</dbReference>
<dbReference type="InterPro" id="IPR040525">
    <property type="entry name" value="UGGT_TRXL_4"/>
</dbReference>
<dbReference type="PANTHER" id="PTHR11226:SF0">
    <property type="entry name" value="UDP-GLUCOSE:GLYCOPROTEIN GLUCOSYLTRANSFERASE"/>
    <property type="match status" value="1"/>
</dbReference>
<comment type="pathway">
    <text evidence="3">Protein modification; protein glycosylation.</text>
</comment>
<evidence type="ECO:0000256" key="9">
    <source>
        <dbReference type="SAM" id="MobiDB-lite"/>
    </source>
</evidence>